<dbReference type="Gene3D" id="1.20.1270.60">
    <property type="entry name" value="Arfaptin homology (AH) domain/BAR domain"/>
    <property type="match status" value="1"/>
</dbReference>
<dbReference type="EMBL" id="QMKO01001625">
    <property type="protein sequence ID" value="RTG87964.1"/>
    <property type="molecule type" value="Genomic_DNA"/>
</dbReference>
<accession>A0A430QJV2</accession>
<dbReference type="InterPro" id="IPR027267">
    <property type="entry name" value="AH/BAR_dom_sf"/>
</dbReference>
<dbReference type="AlphaFoldDB" id="A0A430QJV2"/>
<keyword evidence="2" id="KW-1185">Reference proteome</keyword>
<dbReference type="Proteomes" id="UP000290809">
    <property type="component" value="Unassembled WGS sequence"/>
</dbReference>
<organism evidence="1 2">
    <name type="scientific">Schistosoma bovis</name>
    <name type="common">Blood fluke</name>
    <dbReference type="NCBI Taxonomy" id="6184"/>
    <lineage>
        <taxon>Eukaryota</taxon>
        <taxon>Metazoa</taxon>
        <taxon>Spiralia</taxon>
        <taxon>Lophotrochozoa</taxon>
        <taxon>Platyhelminthes</taxon>
        <taxon>Trematoda</taxon>
        <taxon>Digenea</taxon>
        <taxon>Strigeidida</taxon>
        <taxon>Schistosomatoidea</taxon>
        <taxon>Schistosomatidae</taxon>
        <taxon>Schistosoma</taxon>
    </lineage>
</organism>
<gene>
    <name evidence="1" type="ORF">DC041_0011087</name>
</gene>
<evidence type="ECO:0000313" key="2">
    <source>
        <dbReference type="Proteomes" id="UP000290809"/>
    </source>
</evidence>
<reference evidence="1 2" key="1">
    <citation type="journal article" date="2019" name="PLoS Pathog.">
        <title>Genome sequence of the bovine parasite Schistosoma bovis Tanzania.</title>
        <authorList>
            <person name="Oey H."/>
            <person name="Zakrzewski M."/>
            <person name="Gobert G."/>
            <person name="Gravermann K."/>
            <person name="Stoye J."/>
            <person name="Jones M."/>
            <person name="Mcmanus D."/>
            <person name="Krause L."/>
        </authorList>
    </citation>
    <scope>NUCLEOTIDE SEQUENCE [LARGE SCALE GENOMIC DNA]</scope>
    <source>
        <strain evidence="1 2">TAN1997</strain>
    </source>
</reference>
<name>A0A430QJV2_SCHBO</name>
<feature type="non-terminal residue" evidence="1">
    <location>
        <position position="1"/>
    </location>
</feature>
<sequence length="374" mass="43912">HKRSQSTAVTTYKTQDNRQSMNTVGFQFLSHKNYYPLMIDSITHQLDLIEKFVSVIEQMTDARQSYSIAIKNVCQSFKESVEKVESIKKDSDTNNNNEILYNFWHVFIEKFQNEAELHENVIQETKAKVVTPLQCIVKHRRQQISRLKAFRTSTDYTLKECAEKVNELQSNYAEMYRIHREILQTKAIKDLLNAHNSYVLQLHMTNAMKAYYHNLVLPQLMQFDQLICNINGVQLKVREVSPDSVVSVIVHNLNKNQNPTHWQLIEYLSPDCDCPEILCSNQIIVDNLVKVELRDKFNELKRQFAELSSFMQQNVNIVDTLKTLEKRFDFDTQTEHTNLNMHDDIYRKENEIRKAKIALAGIEVQKKTVFFIND</sequence>
<evidence type="ECO:0000313" key="1">
    <source>
        <dbReference type="EMBL" id="RTG87964.1"/>
    </source>
</evidence>
<comment type="caution">
    <text evidence="1">The sequence shown here is derived from an EMBL/GenBank/DDBJ whole genome shotgun (WGS) entry which is preliminary data.</text>
</comment>
<dbReference type="STRING" id="6184.A0A430QJV2"/>
<proteinExistence type="predicted"/>
<protein>
    <submittedName>
        <fullName evidence="1">Uncharacterized protein</fullName>
    </submittedName>
</protein>
<dbReference type="SUPFAM" id="SSF103657">
    <property type="entry name" value="BAR/IMD domain-like"/>
    <property type="match status" value="1"/>
</dbReference>